<dbReference type="GO" id="GO:0016787">
    <property type="term" value="F:hydrolase activity"/>
    <property type="evidence" value="ECO:0007669"/>
    <property type="project" value="UniProtKB-KW"/>
</dbReference>
<protein>
    <submittedName>
        <fullName evidence="2">Serine hydrolase domain-containing protein</fullName>
        <ecNumber evidence="2">3.-.-.-</ecNumber>
    </submittedName>
</protein>
<comment type="caution">
    <text evidence="2">The sequence shown here is derived from an EMBL/GenBank/DDBJ whole genome shotgun (WGS) entry which is preliminary data.</text>
</comment>
<dbReference type="InterPro" id="IPR012338">
    <property type="entry name" value="Beta-lactam/transpept-like"/>
</dbReference>
<dbReference type="SUPFAM" id="SSF56601">
    <property type="entry name" value="beta-lactamase/transpeptidase-like"/>
    <property type="match status" value="1"/>
</dbReference>
<accession>A0ABV5K561</accession>
<dbReference type="RefSeq" id="WP_140010909.1">
    <property type="nucleotide sequence ID" value="NZ_JBHMDG010000002.1"/>
</dbReference>
<organism evidence="2 3">
    <name type="scientific">Nocardioides plantarum</name>
    <dbReference type="NCBI Taxonomy" id="29299"/>
    <lineage>
        <taxon>Bacteria</taxon>
        <taxon>Bacillati</taxon>
        <taxon>Actinomycetota</taxon>
        <taxon>Actinomycetes</taxon>
        <taxon>Propionibacteriales</taxon>
        <taxon>Nocardioidaceae</taxon>
        <taxon>Nocardioides</taxon>
    </lineage>
</organism>
<dbReference type="InterPro" id="IPR050789">
    <property type="entry name" value="Diverse_Enzym_Activities"/>
</dbReference>
<dbReference type="EC" id="3.-.-.-" evidence="2"/>
<gene>
    <name evidence="2" type="ORF">ACFFRI_02375</name>
</gene>
<dbReference type="Gene3D" id="3.40.710.10">
    <property type="entry name" value="DD-peptidase/beta-lactamase superfamily"/>
    <property type="match status" value="1"/>
</dbReference>
<keyword evidence="2" id="KW-0378">Hydrolase</keyword>
<sequence length="322" mass="33624">MAGLERVDVAPLRAAAGHAVVGTSVDRVRESVGIGRATTASSFRVASLTKPLTAVAVLRATQRAGIGLDAPVLDVLPGLRADWAADRDLTIAEVLAQTSGLAPTVSGDDIARLGDHDGVALDAARLVVRAGSIRSPGLRWEYYNGNYFLAGALVATLTGEPFEEAVESLVLRPWGLASTSFAVPPDLTPGDDRGRRVAGTAYPRGRRPSGGLCSTVEDVLSFGEHLLDEPDLLEPTRTARTRAGDPMRYGLGWALGPSGQLYLNGRLPGYRAALLLVPAAHLVGVVLAADSASLPAAARILSDLQRDHTGDDLTLAIDTFAA</sequence>
<dbReference type="Pfam" id="PF00144">
    <property type="entry name" value="Beta-lactamase"/>
    <property type="match status" value="1"/>
</dbReference>
<name>A0ABV5K561_9ACTN</name>
<keyword evidence="3" id="KW-1185">Reference proteome</keyword>
<dbReference type="InterPro" id="IPR001466">
    <property type="entry name" value="Beta-lactam-related"/>
</dbReference>
<feature type="domain" description="Beta-lactamase-related" evidence="1">
    <location>
        <begin position="15"/>
        <end position="294"/>
    </location>
</feature>
<evidence type="ECO:0000259" key="1">
    <source>
        <dbReference type="Pfam" id="PF00144"/>
    </source>
</evidence>
<dbReference type="Proteomes" id="UP001589750">
    <property type="component" value="Unassembled WGS sequence"/>
</dbReference>
<reference evidence="2 3" key="1">
    <citation type="submission" date="2024-09" db="EMBL/GenBank/DDBJ databases">
        <authorList>
            <person name="Sun Q."/>
            <person name="Mori K."/>
        </authorList>
    </citation>
    <scope>NUCLEOTIDE SEQUENCE [LARGE SCALE GENOMIC DNA]</scope>
    <source>
        <strain evidence="2 3">JCM 9626</strain>
    </source>
</reference>
<proteinExistence type="predicted"/>
<evidence type="ECO:0000313" key="3">
    <source>
        <dbReference type="Proteomes" id="UP001589750"/>
    </source>
</evidence>
<evidence type="ECO:0000313" key="2">
    <source>
        <dbReference type="EMBL" id="MFB9311876.1"/>
    </source>
</evidence>
<dbReference type="EMBL" id="JBHMDG010000002">
    <property type="protein sequence ID" value="MFB9311876.1"/>
    <property type="molecule type" value="Genomic_DNA"/>
</dbReference>
<dbReference type="PANTHER" id="PTHR43283">
    <property type="entry name" value="BETA-LACTAMASE-RELATED"/>
    <property type="match status" value="1"/>
</dbReference>